<dbReference type="CDD" id="cd06558">
    <property type="entry name" value="crotonase-like"/>
    <property type="match status" value="1"/>
</dbReference>
<dbReference type="Gene3D" id="3.90.226.10">
    <property type="entry name" value="2-enoyl-CoA Hydratase, Chain A, domain 1"/>
    <property type="match status" value="1"/>
</dbReference>
<dbReference type="Pfam" id="PF00378">
    <property type="entry name" value="ECH_1"/>
    <property type="match status" value="1"/>
</dbReference>
<dbReference type="InParanoid" id="D8QYQ8"/>
<dbReference type="SUPFAM" id="SSF52096">
    <property type="entry name" value="ClpP/crotonase"/>
    <property type="match status" value="1"/>
</dbReference>
<dbReference type="HOGENOM" id="CLU_009834_7_4_1"/>
<dbReference type="FunCoup" id="D8QYQ8">
    <property type="interactions" value="712"/>
</dbReference>
<protein>
    <recommendedName>
        <fullName evidence="4">Enoyl-CoA hydratase</fullName>
    </recommendedName>
</protein>
<dbReference type="eggNOG" id="KOG1680">
    <property type="taxonomic scope" value="Eukaryota"/>
</dbReference>
<dbReference type="KEGG" id="smo:SELMODRAFT_270403"/>
<dbReference type="Gramene" id="EFJ34659">
    <property type="protein sequence ID" value="EFJ34659"/>
    <property type="gene ID" value="SELMODRAFT_270403"/>
</dbReference>
<dbReference type="STRING" id="88036.D8QYQ8"/>
<dbReference type="OrthoDB" id="2018133at2759"/>
<evidence type="ECO:0008006" key="4">
    <source>
        <dbReference type="Google" id="ProtNLM"/>
    </source>
</evidence>
<comment type="similarity">
    <text evidence="1">Belongs to the enoyl-CoA hydratase/isomerase family.</text>
</comment>
<gene>
    <name evidence="2" type="ORF">SELMODRAFT_270403</name>
</gene>
<dbReference type="Proteomes" id="UP000001514">
    <property type="component" value="Unassembled WGS sequence"/>
</dbReference>
<accession>D8QYQ8</accession>
<sequence>MDRPIDQRQQKQGSEALILVEKRSGIATITLNRPKALNALTKPMLTSLAGIFKQLDSDPEVKVIIITGSGRAFCSGVDLTAAQEVFKGDVKDKSADPVAQMERCKKPIIGAINGLAITAGFELSLACDILFASSNAKFIDTHSKFGIFPSWGLSQKLARLIGVNRAREVSLTALPLEASTAERWGLVNRVVSPSELMETARAVAEAIARNDEKMVLLYKAMINDGVNLALGNALELEKERAHDYYSKMKPDHFQAMQKYITGRSSSRQSKL</sequence>
<name>D8QYQ8_SELML</name>
<dbReference type="EMBL" id="GL377569">
    <property type="protein sequence ID" value="EFJ34659.1"/>
    <property type="molecule type" value="Genomic_DNA"/>
</dbReference>
<reference evidence="2 3" key="1">
    <citation type="journal article" date="2011" name="Science">
        <title>The Selaginella genome identifies genetic changes associated with the evolution of vascular plants.</title>
        <authorList>
            <person name="Banks J.A."/>
            <person name="Nishiyama T."/>
            <person name="Hasebe M."/>
            <person name="Bowman J.L."/>
            <person name="Gribskov M."/>
            <person name="dePamphilis C."/>
            <person name="Albert V.A."/>
            <person name="Aono N."/>
            <person name="Aoyama T."/>
            <person name="Ambrose B.A."/>
            <person name="Ashton N.W."/>
            <person name="Axtell M.J."/>
            <person name="Barker E."/>
            <person name="Barker M.S."/>
            <person name="Bennetzen J.L."/>
            <person name="Bonawitz N.D."/>
            <person name="Chapple C."/>
            <person name="Cheng C."/>
            <person name="Correa L.G."/>
            <person name="Dacre M."/>
            <person name="DeBarry J."/>
            <person name="Dreyer I."/>
            <person name="Elias M."/>
            <person name="Engstrom E.M."/>
            <person name="Estelle M."/>
            <person name="Feng L."/>
            <person name="Finet C."/>
            <person name="Floyd S.K."/>
            <person name="Frommer W.B."/>
            <person name="Fujita T."/>
            <person name="Gramzow L."/>
            <person name="Gutensohn M."/>
            <person name="Harholt J."/>
            <person name="Hattori M."/>
            <person name="Heyl A."/>
            <person name="Hirai T."/>
            <person name="Hiwatashi Y."/>
            <person name="Ishikawa M."/>
            <person name="Iwata M."/>
            <person name="Karol K.G."/>
            <person name="Koehler B."/>
            <person name="Kolukisaoglu U."/>
            <person name="Kubo M."/>
            <person name="Kurata T."/>
            <person name="Lalonde S."/>
            <person name="Li K."/>
            <person name="Li Y."/>
            <person name="Litt A."/>
            <person name="Lyons E."/>
            <person name="Manning G."/>
            <person name="Maruyama T."/>
            <person name="Michael T.P."/>
            <person name="Mikami K."/>
            <person name="Miyazaki S."/>
            <person name="Morinaga S."/>
            <person name="Murata T."/>
            <person name="Mueller-Roeber B."/>
            <person name="Nelson D.R."/>
            <person name="Obara M."/>
            <person name="Oguri Y."/>
            <person name="Olmstead R.G."/>
            <person name="Onodera N."/>
            <person name="Petersen B.L."/>
            <person name="Pils B."/>
            <person name="Prigge M."/>
            <person name="Rensing S.A."/>
            <person name="Riano-Pachon D.M."/>
            <person name="Roberts A.W."/>
            <person name="Sato Y."/>
            <person name="Scheller H.V."/>
            <person name="Schulz B."/>
            <person name="Schulz C."/>
            <person name="Shakirov E.V."/>
            <person name="Shibagaki N."/>
            <person name="Shinohara N."/>
            <person name="Shippen D.E."/>
            <person name="Soerensen I."/>
            <person name="Sotooka R."/>
            <person name="Sugimoto N."/>
            <person name="Sugita M."/>
            <person name="Sumikawa N."/>
            <person name="Tanurdzic M."/>
            <person name="Theissen G."/>
            <person name="Ulvskov P."/>
            <person name="Wakazuki S."/>
            <person name="Weng J.K."/>
            <person name="Willats W.W."/>
            <person name="Wipf D."/>
            <person name="Wolf P.G."/>
            <person name="Yang L."/>
            <person name="Zimmer A.D."/>
            <person name="Zhu Q."/>
            <person name="Mitros T."/>
            <person name="Hellsten U."/>
            <person name="Loque D."/>
            <person name="Otillar R."/>
            <person name="Salamov A."/>
            <person name="Schmutz J."/>
            <person name="Shapiro H."/>
            <person name="Lindquist E."/>
            <person name="Lucas S."/>
            <person name="Rokhsar D."/>
            <person name="Grigoriev I.V."/>
        </authorList>
    </citation>
    <scope>NUCLEOTIDE SEQUENCE [LARGE SCALE GENOMIC DNA]</scope>
</reference>
<dbReference type="InterPro" id="IPR001753">
    <property type="entry name" value="Enoyl-CoA_hydra/iso"/>
</dbReference>
<proteinExistence type="inferred from homology"/>
<organism evidence="3">
    <name type="scientific">Selaginella moellendorffii</name>
    <name type="common">Spikemoss</name>
    <dbReference type="NCBI Taxonomy" id="88036"/>
    <lineage>
        <taxon>Eukaryota</taxon>
        <taxon>Viridiplantae</taxon>
        <taxon>Streptophyta</taxon>
        <taxon>Embryophyta</taxon>
        <taxon>Tracheophyta</taxon>
        <taxon>Lycopodiopsida</taxon>
        <taxon>Selaginellales</taxon>
        <taxon>Selaginellaceae</taxon>
        <taxon>Selaginella</taxon>
    </lineage>
</organism>
<dbReference type="NCBIfam" id="NF004840">
    <property type="entry name" value="PRK06190.1"/>
    <property type="match status" value="1"/>
</dbReference>
<evidence type="ECO:0000313" key="3">
    <source>
        <dbReference type="Proteomes" id="UP000001514"/>
    </source>
</evidence>
<dbReference type="InterPro" id="IPR029045">
    <property type="entry name" value="ClpP/crotonase-like_dom_sf"/>
</dbReference>
<dbReference type="PANTHER" id="PTHR43802:SF1">
    <property type="entry name" value="IP11341P-RELATED"/>
    <property type="match status" value="1"/>
</dbReference>
<keyword evidence="3" id="KW-1185">Reference proteome</keyword>
<dbReference type="AlphaFoldDB" id="D8QYQ8"/>
<evidence type="ECO:0000256" key="1">
    <source>
        <dbReference type="ARBA" id="ARBA00005254"/>
    </source>
</evidence>
<evidence type="ECO:0000313" key="2">
    <source>
        <dbReference type="EMBL" id="EFJ34659.1"/>
    </source>
</evidence>
<dbReference type="PANTHER" id="PTHR43802">
    <property type="entry name" value="ENOYL-COA HYDRATASE"/>
    <property type="match status" value="1"/>
</dbReference>
<dbReference type="OMA" id="SCDMVVC"/>